<dbReference type="InterPro" id="IPR002508">
    <property type="entry name" value="MurNAc-LAA_cat"/>
</dbReference>
<dbReference type="AlphaFoldDB" id="A0A1G7QZG5"/>
<dbReference type="PANTHER" id="PTHR30404">
    <property type="entry name" value="N-ACETYLMURAMOYL-L-ALANINE AMIDASE"/>
    <property type="match status" value="1"/>
</dbReference>
<dbReference type="CDD" id="cd02696">
    <property type="entry name" value="MurNAc-LAA"/>
    <property type="match status" value="1"/>
</dbReference>
<gene>
    <name evidence="5" type="ORF">SAMN05421791_102279</name>
</gene>
<dbReference type="RefSeq" id="WP_090289356.1">
    <property type="nucleotide sequence ID" value="NZ_FNCK01000002.1"/>
</dbReference>
<keyword evidence="3" id="KW-0812">Transmembrane</keyword>
<keyword evidence="6" id="KW-1185">Reference proteome</keyword>
<feature type="coiled-coil region" evidence="2">
    <location>
        <begin position="171"/>
        <end position="198"/>
    </location>
</feature>
<dbReference type="GO" id="GO:0008745">
    <property type="term" value="F:N-acetylmuramoyl-L-alanine amidase activity"/>
    <property type="evidence" value="ECO:0007669"/>
    <property type="project" value="InterPro"/>
</dbReference>
<evidence type="ECO:0000256" key="1">
    <source>
        <dbReference type="ARBA" id="ARBA00022801"/>
    </source>
</evidence>
<dbReference type="OrthoDB" id="9806267at2"/>
<dbReference type="Gene3D" id="3.40.630.40">
    <property type="entry name" value="Zn-dependent exopeptidases"/>
    <property type="match status" value="1"/>
</dbReference>
<dbReference type="STRING" id="120956.SAMN05421791_102279"/>
<evidence type="ECO:0000313" key="5">
    <source>
        <dbReference type="EMBL" id="SDG03916.1"/>
    </source>
</evidence>
<dbReference type="GO" id="GO:0030288">
    <property type="term" value="C:outer membrane-bounded periplasmic space"/>
    <property type="evidence" value="ECO:0007669"/>
    <property type="project" value="TreeGrafter"/>
</dbReference>
<keyword evidence="3" id="KW-0472">Membrane</keyword>
<proteinExistence type="predicted"/>
<feature type="domain" description="MurNAc-LAA" evidence="4">
    <location>
        <begin position="346"/>
        <end position="453"/>
    </location>
</feature>
<dbReference type="Gene3D" id="2.30.30.40">
    <property type="entry name" value="SH3 Domains"/>
    <property type="match status" value="1"/>
</dbReference>
<dbReference type="SMART" id="SM00646">
    <property type="entry name" value="Ami_3"/>
    <property type="match status" value="1"/>
</dbReference>
<evidence type="ECO:0000259" key="4">
    <source>
        <dbReference type="SMART" id="SM00646"/>
    </source>
</evidence>
<dbReference type="InterPro" id="IPR050695">
    <property type="entry name" value="N-acetylmuramoyl_amidase_3"/>
</dbReference>
<keyword evidence="3" id="KW-1133">Transmembrane helix</keyword>
<keyword evidence="2" id="KW-0175">Coiled coil</keyword>
<keyword evidence="1" id="KW-0378">Hydrolase</keyword>
<sequence>MLLREPTIKKILQHKQIVAFFFTFTICMVSFWCIYSLSNLQVLQIERQGVSLHPFPTTNSDILTELKPHSSFEVIQEEGGWIKGRYQGKFEGWLPTWLLNNKHLKSDQNLAGVFKQSTAIFQEPDSKTPVVSQIAQDSLIPISYVEKDWALVNYQGRPAFVELNKLELIDRQEAEVIMAEKEANKSALNEKQKAKERLKNIVVMRDKEGYLLEEADNLSNIIYQTDFLQEFTKLDYIEYSPQESYYLVEDSQGIKGYINSFSLSEPIYSLDHRYLPINHKLAQATIMLDPGHGGEDPGTISTDQQHFEKSFTYKIAHVLKNTLEAFGATVIMTNEQDQFLDLSERAQISNHKQPDLFLSLHFDASYDTDLKGIRTYFYHLEDEEFAKTLHNGFNTANRPDLGVEYGNFQVLRENTVPAVLLELGYITNAEDLELMLTDEYYQVLADSITDGLVKYFNQIENQHTINNPNR</sequence>
<organism evidence="5 6">
    <name type="scientific">Facklamia miroungae</name>
    <dbReference type="NCBI Taxonomy" id="120956"/>
    <lineage>
        <taxon>Bacteria</taxon>
        <taxon>Bacillati</taxon>
        <taxon>Bacillota</taxon>
        <taxon>Bacilli</taxon>
        <taxon>Lactobacillales</taxon>
        <taxon>Aerococcaceae</taxon>
        <taxon>Facklamia</taxon>
    </lineage>
</organism>
<evidence type="ECO:0000256" key="3">
    <source>
        <dbReference type="SAM" id="Phobius"/>
    </source>
</evidence>
<dbReference type="SUPFAM" id="SSF53187">
    <property type="entry name" value="Zn-dependent exopeptidases"/>
    <property type="match status" value="1"/>
</dbReference>
<reference evidence="5 6" key="1">
    <citation type="submission" date="2016-10" db="EMBL/GenBank/DDBJ databases">
        <authorList>
            <person name="de Groot N.N."/>
        </authorList>
    </citation>
    <scope>NUCLEOTIDE SEQUENCE [LARGE SCALE GENOMIC DNA]</scope>
    <source>
        <strain evidence="5 6">ATCC BAA-466</strain>
    </source>
</reference>
<name>A0A1G7QZG5_9LACT</name>
<dbReference type="Proteomes" id="UP000199708">
    <property type="component" value="Unassembled WGS sequence"/>
</dbReference>
<evidence type="ECO:0000256" key="2">
    <source>
        <dbReference type="SAM" id="Coils"/>
    </source>
</evidence>
<accession>A0A1G7QZG5</accession>
<dbReference type="GO" id="GO:0009253">
    <property type="term" value="P:peptidoglycan catabolic process"/>
    <property type="evidence" value="ECO:0007669"/>
    <property type="project" value="InterPro"/>
</dbReference>
<dbReference type="EMBL" id="FNCK01000002">
    <property type="protein sequence ID" value="SDG03916.1"/>
    <property type="molecule type" value="Genomic_DNA"/>
</dbReference>
<feature type="transmembrane region" description="Helical" evidence="3">
    <location>
        <begin position="17"/>
        <end position="37"/>
    </location>
</feature>
<evidence type="ECO:0000313" key="6">
    <source>
        <dbReference type="Proteomes" id="UP000199708"/>
    </source>
</evidence>
<dbReference type="PANTHER" id="PTHR30404:SF0">
    <property type="entry name" value="N-ACETYLMURAMOYL-L-ALANINE AMIDASE AMIC"/>
    <property type="match status" value="1"/>
</dbReference>
<protein>
    <submittedName>
        <fullName evidence="5">N-acetylmuramoyl-L-alanine amidase</fullName>
    </submittedName>
</protein>
<dbReference type="Pfam" id="PF01520">
    <property type="entry name" value="Amidase_3"/>
    <property type="match status" value="1"/>
</dbReference>